<evidence type="ECO:0000256" key="2">
    <source>
        <dbReference type="ARBA" id="ARBA00005009"/>
    </source>
</evidence>
<dbReference type="InterPro" id="IPR029062">
    <property type="entry name" value="Class_I_gatase-like"/>
</dbReference>
<dbReference type="EMBL" id="JAQQPM010000005">
    <property type="protein sequence ID" value="KAK2071699.1"/>
    <property type="molecule type" value="Genomic_DNA"/>
</dbReference>
<dbReference type="Proteomes" id="UP001217918">
    <property type="component" value="Unassembled WGS sequence"/>
</dbReference>
<dbReference type="Gene3D" id="3.60.120.10">
    <property type="entry name" value="Anthranilate synthase"/>
    <property type="match status" value="1"/>
</dbReference>
<gene>
    <name evidence="13" type="ORF">P8C59_006104</name>
</gene>
<keyword evidence="5" id="KW-0808">Transferase</keyword>
<evidence type="ECO:0000256" key="1">
    <source>
        <dbReference type="ARBA" id="ARBA00001000"/>
    </source>
</evidence>
<dbReference type="GO" id="GO:0000162">
    <property type="term" value="P:L-tryptophan biosynthetic process"/>
    <property type="evidence" value="ECO:0007669"/>
    <property type="project" value="TreeGrafter"/>
</dbReference>
<evidence type="ECO:0000256" key="3">
    <source>
        <dbReference type="ARBA" id="ARBA00005970"/>
    </source>
</evidence>
<reference evidence="13" key="1">
    <citation type="journal article" date="2023" name="Mol. Plant Microbe Interact.">
        <title>Elucidating the Obligate Nature and Biological Capacity of an Invasive Fungal Corn Pathogen.</title>
        <authorList>
            <person name="MacCready J.S."/>
            <person name="Roggenkamp E.M."/>
            <person name="Gdanetz K."/>
            <person name="Chilvers M.I."/>
        </authorList>
    </citation>
    <scope>NUCLEOTIDE SEQUENCE</scope>
    <source>
        <strain evidence="13">PM02</strain>
    </source>
</reference>
<dbReference type="InterPro" id="IPR010117">
    <property type="entry name" value="PabB_fungal"/>
</dbReference>
<dbReference type="InterPro" id="IPR006805">
    <property type="entry name" value="Anth_synth_I_N"/>
</dbReference>
<dbReference type="GO" id="GO:0046820">
    <property type="term" value="F:4-amino-4-deoxychorismate synthase activity"/>
    <property type="evidence" value="ECO:0007669"/>
    <property type="project" value="UniProtKB-EC"/>
</dbReference>
<evidence type="ECO:0000259" key="12">
    <source>
        <dbReference type="Pfam" id="PF04715"/>
    </source>
</evidence>
<accession>A0AAD9MC66</accession>
<dbReference type="AlphaFoldDB" id="A0AAD9MC66"/>
<dbReference type="PRINTS" id="PR00097">
    <property type="entry name" value="ANTSNTHASEII"/>
</dbReference>
<keyword evidence="6" id="KW-0289">Folate biosynthesis</keyword>
<feature type="domain" description="Glutamine amidotransferase" evidence="10">
    <location>
        <begin position="225"/>
        <end position="256"/>
    </location>
</feature>
<evidence type="ECO:0000313" key="14">
    <source>
        <dbReference type="Proteomes" id="UP001217918"/>
    </source>
</evidence>
<dbReference type="SUPFAM" id="SSF52317">
    <property type="entry name" value="Class I glutamine amidotransferase-like"/>
    <property type="match status" value="1"/>
</dbReference>
<feature type="domain" description="Anthranilate synthase component I N-terminal" evidence="12">
    <location>
        <begin position="344"/>
        <end position="484"/>
    </location>
</feature>
<evidence type="ECO:0000256" key="6">
    <source>
        <dbReference type="ARBA" id="ARBA00022909"/>
    </source>
</evidence>
<dbReference type="CDD" id="cd01743">
    <property type="entry name" value="GATase1_Anthranilate_Synthase"/>
    <property type="match status" value="1"/>
</dbReference>
<evidence type="ECO:0000259" key="11">
    <source>
        <dbReference type="Pfam" id="PF00425"/>
    </source>
</evidence>
<proteinExistence type="inferred from homology"/>
<dbReference type="SUPFAM" id="SSF56322">
    <property type="entry name" value="ADC synthase"/>
    <property type="match status" value="1"/>
</dbReference>
<dbReference type="Gene3D" id="3.40.50.880">
    <property type="match status" value="1"/>
</dbReference>
<protein>
    <recommendedName>
        <fullName evidence="4">aminodeoxychorismate synthase</fullName>
        <ecNumber evidence="4">2.6.1.85</ecNumber>
    </recommendedName>
    <alternativeName>
        <fullName evidence="8">Para-aminobenzoate synthase</fullName>
    </alternativeName>
    <alternativeName>
        <fullName evidence="9">p-aminobenzoic acid synthase</fullName>
    </alternativeName>
</protein>
<dbReference type="Pfam" id="PF00117">
    <property type="entry name" value="GATase"/>
    <property type="match status" value="2"/>
</dbReference>
<evidence type="ECO:0000256" key="9">
    <source>
        <dbReference type="ARBA" id="ARBA00031904"/>
    </source>
</evidence>
<dbReference type="GO" id="GO:0046656">
    <property type="term" value="P:folic acid biosynthetic process"/>
    <property type="evidence" value="ECO:0007669"/>
    <property type="project" value="UniProtKB-KW"/>
</dbReference>
<evidence type="ECO:0000256" key="4">
    <source>
        <dbReference type="ARBA" id="ARBA00013139"/>
    </source>
</evidence>
<evidence type="ECO:0000256" key="8">
    <source>
        <dbReference type="ARBA" id="ARBA00031329"/>
    </source>
</evidence>
<dbReference type="InterPro" id="IPR005801">
    <property type="entry name" value="ADC_synthase"/>
</dbReference>
<evidence type="ECO:0000256" key="5">
    <source>
        <dbReference type="ARBA" id="ARBA00022679"/>
    </source>
</evidence>
<dbReference type="PANTHER" id="PTHR11236:SF18">
    <property type="entry name" value="AMINODEOXYCHORISMATE SYNTHASE"/>
    <property type="match status" value="1"/>
</dbReference>
<keyword evidence="14" id="KW-1185">Reference proteome</keyword>
<evidence type="ECO:0000256" key="7">
    <source>
        <dbReference type="ARBA" id="ARBA00022962"/>
    </source>
</evidence>
<comment type="catalytic activity">
    <reaction evidence="1">
        <text>chorismate + L-glutamine = 4-amino-4-deoxychorismate + L-glutamate</text>
        <dbReference type="Rhea" id="RHEA:11672"/>
        <dbReference type="ChEBI" id="CHEBI:29748"/>
        <dbReference type="ChEBI" id="CHEBI:29985"/>
        <dbReference type="ChEBI" id="CHEBI:58359"/>
        <dbReference type="ChEBI" id="CHEBI:58406"/>
        <dbReference type="EC" id="2.6.1.85"/>
    </reaction>
</comment>
<dbReference type="InterPro" id="IPR015890">
    <property type="entry name" value="Chorismate_C"/>
</dbReference>
<dbReference type="PANTHER" id="PTHR11236">
    <property type="entry name" value="AMINOBENZOATE/ANTHRANILATE SYNTHASE"/>
    <property type="match status" value="1"/>
</dbReference>
<evidence type="ECO:0000259" key="10">
    <source>
        <dbReference type="Pfam" id="PF00117"/>
    </source>
</evidence>
<organism evidence="13 14">
    <name type="scientific">Phyllachora maydis</name>
    <dbReference type="NCBI Taxonomy" id="1825666"/>
    <lineage>
        <taxon>Eukaryota</taxon>
        <taxon>Fungi</taxon>
        <taxon>Dikarya</taxon>
        <taxon>Ascomycota</taxon>
        <taxon>Pezizomycotina</taxon>
        <taxon>Sordariomycetes</taxon>
        <taxon>Sordariomycetidae</taxon>
        <taxon>Phyllachorales</taxon>
        <taxon>Phyllachoraceae</taxon>
        <taxon>Phyllachora</taxon>
    </lineage>
</organism>
<dbReference type="GO" id="GO:0008153">
    <property type="term" value="P:4-aminobenzoate biosynthetic process"/>
    <property type="evidence" value="ECO:0007669"/>
    <property type="project" value="TreeGrafter"/>
</dbReference>
<dbReference type="InterPro" id="IPR019999">
    <property type="entry name" value="Anth_synth_I-like"/>
</dbReference>
<evidence type="ECO:0000313" key="13">
    <source>
        <dbReference type="EMBL" id="KAK2071699.1"/>
    </source>
</evidence>
<comment type="similarity">
    <text evidence="3">In the C-terminal section; belongs to the anthranilate synthase component I family.</text>
</comment>
<keyword evidence="7" id="KW-0315">Glutamine amidotransferase</keyword>
<feature type="domain" description="Chorismate-utilising enzyme C-terminal" evidence="11">
    <location>
        <begin position="601"/>
        <end position="848"/>
    </location>
</feature>
<feature type="domain" description="Glutamine amidotransferase" evidence="10">
    <location>
        <begin position="19"/>
        <end position="165"/>
    </location>
</feature>
<comment type="pathway">
    <text evidence="2">Cofactor biosynthesis; tetrahydrofolate biosynthesis; 4-aminobenzoate from chorismate: step 1/2.</text>
</comment>
<dbReference type="Pfam" id="PF00425">
    <property type="entry name" value="Chorismate_bind"/>
    <property type="match status" value="1"/>
</dbReference>
<name>A0AAD9MC66_9PEZI</name>
<dbReference type="NCBIfam" id="TIGR01823">
    <property type="entry name" value="PabB-fungal"/>
    <property type="match status" value="1"/>
</dbReference>
<comment type="caution">
    <text evidence="13">The sequence shown here is derived from an EMBL/GenBank/DDBJ whole genome shotgun (WGS) entry which is preliminary data.</text>
</comment>
<dbReference type="PROSITE" id="PS51273">
    <property type="entry name" value="GATASE_TYPE_1"/>
    <property type="match status" value="1"/>
</dbReference>
<dbReference type="InterPro" id="IPR006221">
    <property type="entry name" value="TrpG/PapA_dom"/>
</dbReference>
<dbReference type="EC" id="2.6.1.85" evidence="4"/>
<dbReference type="Pfam" id="PF04715">
    <property type="entry name" value="Anth_synt_I_N"/>
    <property type="match status" value="1"/>
</dbReference>
<dbReference type="GO" id="GO:0005737">
    <property type="term" value="C:cytoplasm"/>
    <property type="evidence" value="ECO:0007669"/>
    <property type="project" value="TreeGrafter"/>
</dbReference>
<dbReference type="InterPro" id="IPR017926">
    <property type="entry name" value="GATASE"/>
</dbReference>
<sequence>MPTSHTLTPSTPPRRRILFLDAHDSFSNNITSLLHTLLDADVFVLPIDAPLVDAGALRDELARYDAVVCGPGPGSPDRDADVGLMRHVWEEAAMPIPALGICLGFQSLAVSCGAQIRRLRRGLHGMVRTIAHRAGEEEEEEEEGNVFAGVGVFRATLYHSLGVDVGQDTFCGTQAEWEARARWRRPEPCPDVVPLAWVDEPRGGADDDVGDGDGDGFGAGGVERILMAMRHRTRPFWGVQYHPESVCTEAEGNKVVVNWFREALRWNKLRGRVVVRHAGAGALRARNATRPSLLSRVQMDCAADAGRAEWWQAEATEAQYHAVTLPLPQHIQVPDIVEALDLDGRERIVLDSANAVSASARADVRGRYSIIALHLDHAIHLKHVVAKAVADLSVPGRQLSARIPLEPYGGIWGFLAHFHGRRRQKVPDPAAHPFLGGFMGYISYEQGLDDIGIRLPQDRGHQRPDVFLIWVTHSIVVDHVKGTVCVQELRPGKAASRVDGTVNRLVGSDIWQYDLCDDVLAACAQEKKRPRCSRESSPVVRTPDKADYEQKVRACQEHIAAGDSYELCLTDQTWLAQPLGNAAGPVDPAPDPAPVRSGTHGPPSSWTLFKALRARQPAPFASYLRLGGVTLVSASPERFLQHDRAGLCSMRPMKGTVRKGTGGVATLAAAEALLHVPKEEAENLMIVDLVRHDLHGVCGPGRVAVPRLLVVEEYASVFQMVTLVEGRLPAWQDAQEGQQGARGYTGLDVLAASLPPGSMTGAPKRRSCELLLRVERGRERGLYSGVVGYMCASGAGDWSVTIRSLFRWDDEVHVGADGEAREVWHIGAGGAVTILSTPEGERDEMFAKLGGPLGVFLHPDS</sequence>